<dbReference type="InterPro" id="IPR053142">
    <property type="entry name" value="PchR_regulatory_protein"/>
</dbReference>
<evidence type="ECO:0000313" key="6">
    <source>
        <dbReference type="Proteomes" id="UP000266701"/>
    </source>
</evidence>
<dbReference type="PROSITE" id="PS01124">
    <property type="entry name" value="HTH_ARAC_FAMILY_2"/>
    <property type="match status" value="1"/>
</dbReference>
<dbReference type="Proteomes" id="UP000266701">
    <property type="component" value="Unassembled WGS sequence"/>
</dbReference>
<dbReference type="PROSITE" id="PS00041">
    <property type="entry name" value="HTH_ARAC_FAMILY_1"/>
    <property type="match status" value="1"/>
</dbReference>
<dbReference type="PRINTS" id="PR00032">
    <property type="entry name" value="HTHARAC"/>
</dbReference>
<proteinExistence type="predicted"/>
<name>A0A395TGD4_VIBCL</name>
<dbReference type="SUPFAM" id="SSF46689">
    <property type="entry name" value="Homeodomain-like"/>
    <property type="match status" value="2"/>
</dbReference>
<gene>
    <name evidence="5" type="ORF">BC353_05560</name>
</gene>
<dbReference type="Gene3D" id="1.10.10.60">
    <property type="entry name" value="Homeodomain-like"/>
    <property type="match status" value="2"/>
</dbReference>
<sequence>MNSVDLKPKSIRLTSHCSSHQSNLLAVHQPVACQSFGGCLGCHIHTLSGYGRCASSQIHANVDQFCLRLLTVIQGDQLTWYSQECDPMNLHQGKSVLIFSANVFDDVFISETGSYVEIADIRFECQFLASIYQQMGDSLRANGINPLTEKRRFVFDTRVEMQKFISQLQVGLSKQCGTENLYAVSQAYQCLAKLLSKFDSIQCDKKCLDSSSISNRTLNRIRQAHAMMASEPEKNWSIGELCRQVGTNETSFKRGFKLLFNTTFSKLLQHTRMKIAAEVLRHSDQPIIDIAYQVGYTSPSHFSKLFKQHFGVNPLQYRKNGQAT</sequence>
<feature type="domain" description="HTH araC/xylS-type" evidence="4">
    <location>
        <begin position="222"/>
        <end position="320"/>
    </location>
</feature>
<evidence type="ECO:0000256" key="2">
    <source>
        <dbReference type="ARBA" id="ARBA00023125"/>
    </source>
</evidence>
<protein>
    <submittedName>
        <fullName evidence="5">AraC family transcriptional regulator</fullName>
    </submittedName>
</protein>
<dbReference type="GO" id="GO:0003700">
    <property type="term" value="F:DNA-binding transcription factor activity"/>
    <property type="evidence" value="ECO:0007669"/>
    <property type="project" value="InterPro"/>
</dbReference>
<evidence type="ECO:0000256" key="1">
    <source>
        <dbReference type="ARBA" id="ARBA00023015"/>
    </source>
</evidence>
<reference evidence="5 6" key="1">
    <citation type="journal article" date="2017" name="Emerg. Infect. Dis.">
        <title>Carbapenemase VCC-1-Producing Vibrio cholerae in Coastal Waters of Germany.</title>
        <authorList>
            <person name="Hammerl J.A."/>
            <person name="Jackel C."/>
            <person name="Bortolaia V."/>
            <person name="Schwartz K."/>
            <person name="Bier N."/>
            <person name="Hendriksen R.S."/>
            <person name="Guerra B."/>
            <person name="Strauch E."/>
        </authorList>
    </citation>
    <scope>NUCLEOTIDE SEQUENCE [LARGE SCALE GENOMIC DNA]</scope>
    <source>
        <strain evidence="5 6">VN-2825</strain>
    </source>
</reference>
<dbReference type="InterPro" id="IPR018062">
    <property type="entry name" value="HTH_AraC-typ_CS"/>
</dbReference>
<evidence type="ECO:0000259" key="4">
    <source>
        <dbReference type="PROSITE" id="PS01124"/>
    </source>
</evidence>
<dbReference type="InterPro" id="IPR018060">
    <property type="entry name" value="HTH_AraC"/>
</dbReference>
<dbReference type="InterPro" id="IPR009057">
    <property type="entry name" value="Homeodomain-like_sf"/>
</dbReference>
<organism evidence="5 6">
    <name type="scientific">Vibrio cholerae</name>
    <dbReference type="NCBI Taxonomy" id="666"/>
    <lineage>
        <taxon>Bacteria</taxon>
        <taxon>Pseudomonadati</taxon>
        <taxon>Pseudomonadota</taxon>
        <taxon>Gammaproteobacteria</taxon>
        <taxon>Vibrionales</taxon>
        <taxon>Vibrionaceae</taxon>
        <taxon>Vibrio</taxon>
    </lineage>
</organism>
<dbReference type="PANTHER" id="PTHR47893">
    <property type="entry name" value="REGULATORY PROTEIN PCHR"/>
    <property type="match status" value="1"/>
</dbReference>
<dbReference type="SMART" id="SM00342">
    <property type="entry name" value="HTH_ARAC"/>
    <property type="match status" value="1"/>
</dbReference>
<dbReference type="PANTHER" id="PTHR47893:SF1">
    <property type="entry name" value="REGULATORY PROTEIN PCHR"/>
    <property type="match status" value="1"/>
</dbReference>
<comment type="caution">
    <text evidence="5">The sequence shown here is derived from an EMBL/GenBank/DDBJ whole genome shotgun (WGS) entry which is preliminary data.</text>
</comment>
<dbReference type="RefSeq" id="WP_118090189.1">
    <property type="nucleotide sequence ID" value="NZ_JBAFTV010000043.1"/>
</dbReference>
<dbReference type="Pfam" id="PF12833">
    <property type="entry name" value="HTH_18"/>
    <property type="match status" value="1"/>
</dbReference>
<evidence type="ECO:0000313" key="5">
    <source>
        <dbReference type="EMBL" id="RGP83132.1"/>
    </source>
</evidence>
<dbReference type="EMBL" id="MCBA01000188">
    <property type="protein sequence ID" value="RGP83132.1"/>
    <property type="molecule type" value="Genomic_DNA"/>
</dbReference>
<keyword evidence="2" id="KW-0238">DNA-binding</keyword>
<evidence type="ECO:0000256" key="3">
    <source>
        <dbReference type="ARBA" id="ARBA00023163"/>
    </source>
</evidence>
<accession>A0A395TGD4</accession>
<keyword evidence="3" id="KW-0804">Transcription</keyword>
<dbReference type="InterPro" id="IPR020449">
    <property type="entry name" value="Tscrpt_reg_AraC-type_HTH"/>
</dbReference>
<keyword evidence="1" id="KW-0805">Transcription regulation</keyword>
<dbReference type="AlphaFoldDB" id="A0A395TGD4"/>
<dbReference type="GO" id="GO:0043565">
    <property type="term" value="F:sequence-specific DNA binding"/>
    <property type="evidence" value="ECO:0007669"/>
    <property type="project" value="InterPro"/>
</dbReference>